<dbReference type="Proteomes" id="UP001651690">
    <property type="component" value="Unassembled WGS sequence"/>
</dbReference>
<dbReference type="Pfam" id="PF00069">
    <property type="entry name" value="Pkinase"/>
    <property type="match status" value="1"/>
</dbReference>
<accession>A0ABT1LWT1</accession>
<dbReference type="EC" id="2.7.11.1" evidence="1"/>
<evidence type="ECO:0000256" key="8">
    <source>
        <dbReference type="PROSITE-ProRule" id="PRU10141"/>
    </source>
</evidence>
<feature type="domain" description="Protein kinase" evidence="11">
    <location>
        <begin position="9"/>
        <end position="265"/>
    </location>
</feature>
<organism evidence="12 13">
    <name type="scientific">Mycolicibacterium arenosum</name>
    <dbReference type="NCBI Taxonomy" id="2952157"/>
    <lineage>
        <taxon>Bacteria</taxon>
        <taxon>Bacillati</taxon>
        <taxon>Actinomycetota</taxon>
        <taxon>Actinomycetes</taxon>
        <taxon>Mycobacteriales</taxon>
        <taxon>Mycobacteriaceae</taxon>
        <taxon>Mycolicibacterium</taxon>
    </lineage>
</organism>
<dbReference type="EMBL" id="JANDBD010000002">
    <property type="protein sequence ID" value="MCP9271351.1"/>
    <property type="molecule type" value="Genomic_DNA"/>
</dbReference>
<dbReference type="Gene3D" id="1.10.510.10">
    <property type="entry name" value="Transferase(Phosphotransferase) domain 1"/>
    <property type="match status" value="1"/>
</dbReference>
<keyword evidence="10" id="KW-0812">Transmembrane</keyword>
<keyword evidence="12" id="KW-0449">Lipoprotein</keyword>
<dbReference type="SUPFAM" id="SSF56112">
    <property type="entry name" value="Protein kinase-like (PK-like)"/>
    <property type="match status" value="1"/>
</dbReference>
<dbReference type="Gene3D" id="3.40.1000.10">
    <property type="entry name" value="Mog1/PsbP, alpha/beta/alpha sandwich"/>
    <property type="match status" value="1"/>
</dbReference>
<proteinExistence type="predicted"/>
<evidence type="ECO:0000256" key="9">
    <source>
        <dbReference type="SAM" id="MobiDB-lite"/>
    </source>
</evidence>
<keyword evidence="7 8" id="KW-0067">ATP-binding</keyword>
<keyword evidence="6" id="KW-0418">Kinase</keyword>
<feature type="compositionally biased region" description="Low complexity" evidence="9">
    <location>
        <begin position="270"/>
        <end position="279"/>
    </location>
</feature>
<feature type="region of interest" description="Disordered" evidence="9">
    <location>
        <begin position="270"/>
        <end position="344"/>
    </location>
</feature>
<dbReference type="InterPro" id="IPR019674">
    <property type="entry name" value="Lipoprotein_LpqN/LpqT-like"/>
</dbReference>
<evidence type="ECO:0000256" key="1">
    <source>
        <dbReference type="ARBA" id="ARBA00012513"/>
    </source>
</evidence>
<keyword evidence="10" id="KW-1133">Transmembrane helix</keyword>
<feature type="compositionally biased region" description="Low complexity" evidence="9">
    <location>
        <begin position="395"/>
        <end position="410"/>
    </location>
</feature>
<keyword evidence="2" id="KW-0723">Serine/threonine-protein kinase</keyword>
<evidence type="ECO:0000256" key="10">
    <source>
        <dbReference type="SAM" id="Phobius"/>
    </source>
</evidence>
<dbReference type="PROSITE" id="PS50011">
    <property type="entry name" value="PROTEIN_KINASE_DOM"/>
    <property type="match status" value="1"/>
</dbReference>
<protein>
    <recommendedName>
        <fullName evidence="1">non-specific serine/threonine protein kinase</fullName>
        <ecNumber evidence="1">2.7.11.1</ecNumber>
    </recommendedName>
</protein>
<keyword evidence="3" id="KW-0808">Transferase</keyword>
<evidence type="ECO:0000313" key="12">
    <source>
        <dbReference type="EMBL" id="MCP9271351.1"/>
    </source>
</evidence>
<keyword evidence="5 8" id="KW-0547">Nucleotide-binding</keyword>
<keyword evidence="4" id="KW-0732">Signal</keyword>
<dbReference type="InterPro" id="IPR011009">
    <property type="entry name" value="Kinase-like_dom_sf"/>
</dbReference>
<dbReference type="Pfam" id="PF10738">
    <property type="entry name" value="Lpp-LpqN"/>
    <property type="match status" value="1"/>
</dbReference>
<evidence type="ECO:0000256" key="4">
    <source>
        <dbReference type="ARBA" id="ARBA00022729"/>
    </source>
</evidence>
<dbReference type="PANTHER" id="PTHR43289:SF6">
    <property type="entry name" value="SERINE_THREONINE-PROTEIN KINASE NEKL-3"/>
    <property type="match status" value="1"/>
</dbReference>
<evidence type="ECO:0000259" key="11">
    <source>
        <dbReference type="PROSITE" id="PS50011"/>
    </source>
</evidence>
<name>A0ABT1LWT1_9MYCO</name>
<dbReference type="PRINTS" id="PR01217">
    <property type="entry name" value="PRICHEXTENSN"/>
</dbReference>
<feature type="binding site" evidence="8">
    <location>
        <position position="38"/>
    </location>
    <ligand>
        <name>ATP</name>
        <dbReference type="ChEBI" id="CHEBI:30616"/>
    </ligand>
</feature>
<comment type="caution">
    <text evidence="12">The sequence shown here is derived from an EMBL/GenBank/DDBJ whole genome shotgun (WGS) entry which is preliminary data.</text>
</comment>
<dbReference type="PROSITE" id="PS00107">
    <property type="entry name" value="PROTEIN_KINASE_ATP"/>
    <property type="match status" value="1"/>
</dbReference>
<keyword evidence="13" id="KW-1185">Reference proteome</keyword>
<evidence type="ECO:0000313" key="13">
    <source>
        <dbReference type="Proteomes" id="UP001651690"/>
    </source>
</evidence>
<gene>
    <name evidence="12" type="ORF">NM203_04025</name>
</gene>
<feature type="region of interest" description="Disordered" evidence="9">
    <location>
        <begin position="373"/>
        <end position="417"/>
    </location>
</feature>
<keyword evidence="10" id="KW-0472">Membrane</keyword>
<feature type="compositionally biased region" description="Pro residues" evidence="9">
    <location>
        <begin position="297"/>
        <end position="336"/>
    </location>
</feature>
<evidence type="ECO:0000256" key="2">
    <source>
        <dbReference type="ARBA" id="ARBA00022527"/>
    </source>
</evidence>
<dbReference type="InterPro" id="IPR017441">
    <property type="entry name" value="Protein_kinase_ATP_BS"/>
</dbReference>
<dbReference type="CDD" id="cd14014">
    <property type="entry name" value="STKc_PknB_like"/>
    <property type="match status" value="1"/>
</dbReference>
<reference evidence="12 13" key="1">
    <citation type="submission" date="2022-06" db="EMBL/GenBank/DDBJ databases">
        <title>Mycolicibacterium sp. CAU 1645 isolated from seawater.</title>
        <authorList>
            <person name="Kim W."/>
        </authorList>
    </citation>
    <scope>NUCLEOTIDE SEQUENCE [LARGE SCALE GENOMIC DNA]</scope>
    <source>
        <strain evidence="12 13">CAU 1645</strain>
    </source>
</reference>
<dbReference type="Gene3D" id="3.30.200.20">
    <property type="entry name" value="Phosphorylase Kinase, domain 1"/>
    <property type="match status" value="1"/>
</dbReference>
<feature type="transmembrane region" description="Helical" evidence="10">
    <location>
        <begin position="349"/>
        <end position="371"/>
    </location>
</feature>
<dbReference type="SMART" id="SM00220">
    <property type="entry name" value="S_TKc"/>
    <property type="match status" value="1"/>
</dbReference>
<dbReference type="RefSeq" id="WP_255058395.1">
    <property type="nucleotide sequence ID" value="NZ_JANDBD010000002.1"/>
</dbReference>
<evidence type="ECO:0000256" key="3">
    <source>
        <dbReference type="ARBA" id="ARBA00022679"/>
    </source>
</evidence>
<evidence type="ECO:0000256" key="6">
    <source>
        <dbReference type="ARBA" id="ARBA00022777"/>
    </source>
</evidence>
<evidence type="ECO:0000256" key="5">
    <source>
        <dbReference type="ARBA" id="ARBA00022741"/>
    </source>
</evidence>
<sequence>MEGTEFGRYRLLDLLGRGGMGEVWRARDTLTNRVVALKVLLAQFANDPTFQQRFLREAQTAAALNEPHIVPIHNYGEIDGRLFVDMRLIEGQDLQELLESGPLAVSRAVRIIEQVAMALEAAHEVGLVHRDVKPSNVRVAKFDFTYLIDFGIARTAADAGLTGTGNTIGTWHYMAPERFNTGQAGTRSDVYALACVLHECLTGARPFPGDSMQQQITGHLMSPPPRPSEARRELSPAFDEVIARGMAKDPNDRYPTAIALARAALAAADTPTAAADPTTGRYRPLTPAPRAATTSQPPGPHAPQPYPTPPPIPYPTPPPARYPTPMPYPTPQPPSAAPTGGSKRSRTPLVIGGAIVAVIAVVAAIIGVVAMTGSSGRDEPAPSSTVRAQVPRSPDPTSTDPTTATTEAPAPGEPQPTIATYIADNGITETAVRKGDPGAPVIGLPVPAGWAVATSPPEWAYDAIVSTDAAYQDDPPAIFAIMSKLEGADAEQLLAHAPGELMNLLDYQGGTGESSELDGYSAVVLAGTFTGDNGAPRSIAQKTVVIPASDEIYVLQLNANGPEGAQAILDAATATVDAETTITF</sequence>
<dbReference type="PANTHER" id="PTHR43289">
    <property type="entry name" value="MITOGEN-ACTIVATED PROTEIN KINASE KINASE KINASE 20-RELATED"/>
    <property type="match status" value="1"/>
</dbReference>
<dbReference type="InterPro" id="IPR000719">
    <property type="entry name" value="Prot_kinase_dom"/>
</dbReference>
<evidence type="ECO:0000256" key="7">
    <source>
        <dbReference type="ARBA" id="ARBA00022840"/>
    </source>
</evidence>